<reference evidence="1" key="1">
    <citation type="submission" date="2021-01" db="EMBL/GenBank/DDBJ databases">
        <authorList>
            <consortium name="Genoscope - CEA"/>
            <person name="William W."/>
        </authorList>
    </citation>
    <scope>NUCLEOTIDE SEQUENCE</scope>
</reference>
<protein>
    <submittedName>
        <fullName evidence="1">Uncharacterized protein</fullName>
    </submittedName>
</protein>
<dbReference type="Proteomes" id="UP000689195">
    <property type="component" value="Unassembled WGS sequence"/>
</dbReference>
<dbReference type="AlphaFoldDB" id="A0A8S1WW15"/>
<evidence type="ECO:0000313" key="1">
    <source>
        <dbReference type="EMBL" id="CAD8194234.1"/>
    </source>
</evidence>
<accession>A0A8S1WW15</accession>
<evidence type="ECO:0000313" key="2">
    <source>
        <dbReference type="Proteomes" id="UP000689195"/>
    </source>
</evidence>
<gene>
    <name evidence="1" type="ORF">PPENT_87.1.T1060092</name>
</gene>
<keyword evidence="2" id="KW-1185">Reference proteome</keyword>
<comment type="caution">
    <text evidence="1">The sequence shown here is derived from an EMBL/GenBank/DDBJ whole genome shotgun (WGS) entry which is preliminary data.</text>
</comment>
<organism evidence="1 2">
    <name type="scientific">Paramecium pentaurelia</name>
    <dbReference type="NCBI Taxonomy" id="43138"/>
    <lineage>
        <taxon>Eukaryota</taxon>
        <taxon>Sar</taxon>
        <taxon>Alveolata</taxon>
        <taxon>Ciliophora</taxon>
        <taxon>Intramacronucleata</taxon>
        <taxon>Oligohymenophorea</taxon>
        <taxon>Peniculida</taxon>
        <taxon>Parameciidae</taxon>
        <taxon>Paramecium</taxon>
    </lineage>
</organism>
<proteinExistence type="predicted"/>
<sequence length="102" mass="12701">MLQSYQTKFIIRIQFNLRLYERKQLIEYILSIYSMHYQTNFINEKTIIMVEQLIQRRRILEDIKLPQSVIILILKFLVNRNYFIKQFLFTFYSILIQLEIFI</sequence>
<dbReference type="EMBL" id="CAJJDO010000106">
    <property type="protein sequence ID" value="CAD8194234.1"/>
    <property type="molecule type" value="Genomic_DNA"/>
</dbReference>
<name>A0A8S1WW15_9CILI</name>